<keyword evidence="6" id="KW-0472">Membrane</keyword>
<accession>B4MTR5</accession>
<comment type="subcellular location">
    <subcellularLocation>
        <location evidence="1">Membrane</location>
        <topology evidence="1">Lipid-anchor</topology>
        <topology evidence="1">GPI-anchor</topology>
    </subcellularLocation>
</comment>
<evidence type="ECO:0000313" key="12">
    <source>
        <dbReference type="Proteomes" id="UP000007798"/>
    </source>
</evidence>
<dbReference type="InterPro" id="IPR050975">
    <property type="entry name" value="Sleep_regulator"/>
</dbReference>
<dbReference type="InParanoid" id="B4MTR5"/>
<keyword evidence="8" id="KW-0449">Lipoprotein</keyword>
<dbReference type="EMBL" id="CH963852">
    <property type="protein sequence ID" value="EDW75504.2"/>
    <property type="molecule type" value="Genomic_DNA"/>
</dbReference>
<keyword evidence="2" id="KW-0336">GPI-anchor</keyword>
<feature type="signal peptide" evidence="10">
    <location>
        <begin position="1"/>
        <end position="25"/>
    </location>
</feature>
<gene>
    <name evidence="11" type="primary">Dwil\GK23780</name>
    <name evidence="11" type="ORF">Dwil_GK23780</name>
</gene>
<evidence type="ECO:0000256" key="8">
    <source>
        <dbReference type="ARBA" id="ARBA00023288"/>
    </source>
</evidence>
<feature type="chain" id="PRO_5006458044" description="Protein sleepless" evidence="10">
    <location>
        <begin position="26"/>
        <end position="212"/>
    </location>
</feature>
<dbReference type="KEGG" id="dwi:6641740"/>
<dbReference type="GO" id="GO:0030431">
    <property type="term" value="P:sleep"/>
    <property type="evidence" value="ECO:0007669"/>
    <property type="project" value="InterPro"/>
</dbReference>
<dbReference type="FunCoup" id="B4MTR5">
    <property type="interactions" value="1"/>
</dbReference>
<keyword evidence="12" id="KW-1185">Reference proteome</keyword>
<dbReference type="PANTHER" id="PTHR33562:SF15">
    <property type="entry name" value="IP04187P"/>
    <property type="match status" value="1"/>
</dbReference>
<dbReference type="GO" id="GO:0060074">
    <property type="term" value="P:synapse maturation"/>
    <property type="evidence" value="ECO:0007669"/>
    <property type="project" value="EnsemblMetazoa"/>
</dbReference>
<dbReference type="GO" id="GO:0098552">
    <property type="term" value="C:side of membrane"/>
    <property type="evidence" value="ECO:0007669"/>
    <property type="project" value="UniProtKB-KW"/>
</dbReference>
<proteinExistence type="predicted"/>
<feature type="region of interest" description="Disordered" evidence="9">
    <location>
        <begin position="125"/>
        <end position="160"/>
    </location>
</feature>
<dbReference type="PANTHER" id="PTHR33562">
    <property type="entry name" value="ATILLA, ISOFORM B-RELATED-RELATED"/>
    <property type="match status" value="1"/>
</dbReference>
<sequence>MHPISMKSIAIILFLISCCISKGSAIECYVCDSTDNPSCADLDSNSSIVAENCTLDKMRSLNTWLLDLNKFSYFDNGAGKNPLMNCQKVVAREPVYNRVVTARFCQLDTGDSDACAILRSKMGIPQGNQQGQGRGKRDQLQARKGQQGGYDSGNYGGQADNDDSAPKDEFFCEICKTDRCNGAAAITLNLYTGSIMMMAMMMRAMRIFQLGC</sequence>
<dbReference type="Pfam" id="PF17064">
    <property type="entry name" value="QVR"/>
    <property type="match status" value="1"/>
</dbReference>
<dbReference type="HOGENOM" id="CLU_869522_0_0_1"/>
<feature type="compositionally biased region" description="Gly residues" evidence="9">
    <location>
        <begin position="146"/>
        <end position="156"/>
    </location>
</feature>
<dbReference type="Proteomes" id="UP000007798">
    <property type="component" value="Unassembled WGS sequence"/>
</dbReference>
<dbReference type="AlphaFoldDB" id="B4MTR5"/>
<keyword evidence="4 10" id="KW-0732">Signal</keyword>
<keyword evidence="3" id="KW-0812">Transmembrane</keyword>
<protein>
    <recommendedName>
        <fullName evidence="13">Protein sleepless</fullName>
    </recommendedName>
</protein>
<evidence type="ECO:0000256" key="4">
    <source>
        <dbReference type="ARBA" id="ARBA00022729"/>
    </source>
</evidence>
<dbReference type="InterPro" id="IPR031424">
    <property type="entry name" value="QVR-like"/>
</dbReference>
<dbReference type="GO" id="GO:0032222">
    <property type="term" value="P:regulation of synaptic transmission, cholinergic"/>
    <property type="evidence" value="ECO:0007669"/>
    <property type="project" value="InterPro"/>
</dbReference>
<name>B4MTR5_DROWI</name>
<evidence type="ECO:0000256" key="5">
    <source>
        <dbReference type="ARBA" id="ARBA00022989"/>
    </source>
</evidence>
<keyword evidence="7" id="KW-0325">Glycoprotein</keyword>
<evidence type="ECO:0000313" key="11">
    <source>
        <dbReference type="EMBL" id="EDW75504.2"/>
    </source>
</evidence>
<dbReference type="OrthoDB" id="6582325at2759"/>
<evidence type="ECO:0000256" key="1">
    <source>
        <dbReference type="ARBA" id="ARBA00004589"/>
    </source>
</evidence>
<evidence type="ECO:0008006" key="13">
    <source>
        <dbReference type="Google" id="ProtNLM"/>
    </source>
</evidence>
<reference evidence="11 12" key="1">
    <citation type="journal article" date="2007" name="Nature">
        <title>Evolution of genes and genomes on the Drosophila phylogeny.</title>
        <authorList>
            <consortium name="Drosophila 12 Genomes Consortium"/>
            <person name="Clark A.G."/>
            <person name="Eisen M.B."/>
            <person name="Smith D.R."/>
            <person name="Bergman C.M."/>
            <person name="Oliver B."/>
            <person name="Markow T.A."/>
            <person name="Kaufman T.C."/>
            <person name="Kellis M."/>
            <person name="Gelbart W."/>
            <person name="Iyer V.N."/>
            <person name="Pollard D.A."/>
            <person name="Sackton T.B."/>
            <person name="Larracuente A.M."/>
            <person name="Singh N.D."/>
            <person name="Abad J.P."/>
            <person name="Abt D.N."/>
            <person name="Adryan B."/>
            <person name="Aguade M."/>
            <person name="Akashi H."/>
            <person name="Anderson W.W."/>
            <person name="Aquadro C.F."/>
            <person name="Ardell D.H."/>
            <person name="Arguello R."/>
            <person name="Artieri C.G."/>
            <person name="Barbash D.A."/>
            <person name="Barker D."/>
            <person name="Barsanti P."/>
            <person name="Batterham P."/>
            <person name="Batzoglou S."/>
            <person name="Begun D."/>
            <person name="Bhutkar A."/>
            <person name="Blanco E."/>
            <person name="Bosak S.A."/>
            <person name="Bradley R.K."/>
            <person name="Brand A.D."/>
            <person name="Brent M.R."/>
            <person name="Brooks A.N."/>
            <person name="Brown R.H."/>
            <person name="Butlin R.K."/>
            <person name="Caggese C."/>
            <person name="Calvi B.R."/>
            <person name="Bernardo de Carvalho A."/>
            <person name="Caspi A."/>
            <person name="Castrezana S."/>
            <person name="Celniker S.E."/>
            <person name="Chang J.L."/>
            <person name="Chapple C."/>
            <person name="Chatterji S."/>
            <person name="Chinwalla A."/>
            <person name="Civetta A."/>
            <person name="Clifton S.W."/>
            <person name="Comeron J.M."/>
            <person name="Costello J.C."/>
            <person name="Coyne J.A."/>
            <person name="Daub J."/>
            <person name="David R.G."/>
            <person name="Delcher A.L."/>
            <person name="Delehaunty K."/>
            <person name="Do C.B."/>
            <person name="Ebling H."/>
            <person name="Edwards K."/>
            <person name="Eickbush T."/>
            <person name="Evans J.D."/>
            <person name="Filipski A."/>
            <person name="Findeiss S."/>
            <person name="Freyhult E."/>
            <person name="Fulton L."/>
            <person name="Fulton R."/>
            <person name="Garcia A.C."/>
            <person name="Gardiner A."/>
            <person name="Garfield D.A."/>
            <person name="Garvin B.E."/>
            <person name="Gibson G."/>
            <person name="Gilbert D."/>
            <person name="Gnerre S."/>
            <person name="Godfrey J."/>
            <person name="Good R."/>
            <person name="Gotea V."/>
            <person name="Gravely B."/>
            <person name="Greenberg A.J."/>
            <person name="Griffiths-Jones S."/>
            <person name="Gross S."/>
            <person name="Guigo R."/>
            <person name="Gustafson E.A."/>
            <person name="Haerty W."/>
            <person name="Hahn M.W."/>
            <person name="Halligan D.L."/>
            <person name="Halpern A.L."/>
            <person name="Halter G.M."/>
            <person name="Han M.V."/>
            <person name="Heger A."/>
            <person name="Hillier L."/>
            <person name="Hinrichs A.S."/>
            <person name="Holmes I."/>
            <person name="Hoskins R.A."/>
            <person name="Hubisz M.J."/>
            <person name="Hultmark D."/>
            <person name="Huntley M.A."/>
            <person name="Jaffe D.B."/>
            <person name="Jagadeeshan S."/>
            <person name="Jeck W.R."/>
            <person name="Johnson J."/>
            <person name="Jones C.D."/>
            <person name="Jordan W.C."/>
            <person name="Karpen G.H."/>
            <person name="Kataoka E."/>
            <person name="Keightley P.D."/>
            <person name="Kheradpour P."/>
            <person name="Kirkness E.F."/>
            <person name="Koerich L.B."/>
            <person name="Kristiansen K."/>
            <person name="Kudrna D."/>
            <person name="Kulathinal R.J."/>
            <person name="Kumar S."/>
            <person name="Kwok R."/>
            <person name="Lander E."/>
            <person name="Langley C.H."/>
            <person name="Lapoint R."/>
            <person name="Lazzaro B.P."/>
            <person name="Lee S.J."/>
            <person name="Levesque L."/>
            <person name="Li R."/>
            <person name="Lin C.F."/>
            <person name="Lin M.F."/>
            <person name="Lindblad-Toh K."/>
            <person name="Llopart A."/>
            <person name="Long M."/>
            <person name="Low L."/>
            <person name="Lozovsky E."/>
            <person name="Lu J."/>
            <person name="Luo M."/>
            <person name="Machado C.A."/>
            <person name="Makalowski W."/>
            <person name="Marzo M."/>
            <person name="Matsuda M."/>
            <person name="Matzkin L."/>
            <person name="McAllister B."/>
            <person name="McBride C.S."/>
            <person name="McKernan B."/>
            <person name="McKernan K."/>
            <person name="Mendez-Lago M."/>
            <person name="Minx P."/>
            <person name="Mollenhauer M.U."/>
            <person name="Montooth K."/>
            <person name="Mount S.M."/>
            <person name="Mu X."/>
            <person name="Myers E."/>
            <person name="Negre B."/>
            <person name="Newfeld S."/>
            <person name="Nielsen R."/>
            <person name="Noor M.A."/>
            <person name="O'Grady P."/>
            <person name="Pachter L."/>
            <person name="Papaceit M."/>
            <person name="Parisi M.J."/>
            <person name="Parisi M."/>
            <person name="Parts L."/>
            <person name="Pedersen J.S."/>
            <person name="Pesole G."/>
            <person name="Phillippy A.M."/>
            <person name="Ponting C.P."/>
            <person name="Pop M."/>
            <person name="Porcelli D."/>
            <person name="Powell J.R."/>
            <person name="Prohaska S."/>
            <person name="Pruitt K."/>
            <person name="Puig M."/>
            <person name="Quesneville H."/>
            <person name="Ram K.R."/>
            <person name="Rand D."/>
            <person name="Rasmussen M.D."/>
            <person name="Reed L.K."/>
            <person name="Reenan R."/>
            <person name="Reily A."/>
            <person name="Remington K.A."/>
            <person name="Rieger T.T."/>
            <person name="Ritchie M.G."/>
            <person name="Robin C."/>
            <person name="Rogers Y.H."/>
            <person name="Rohde C."/>
            <person name="Rozas J."/>
            <person name="Rubenfield M.J."/>
            <person name="Ruiz A."/>
            <person name="Russo S."/>
            <person name="Salzberg S.L."/>
            <person name="Sanchez-Gracia A."/>
            <person name="Saranga D.J."/>
            <person name="Sato H."/>
            <person name="Schaeffer S.W."/>
            <person name="Schatz M.C."/>
            <person name="Schlenke T."/>
            <person name="Schwartz R."/>
            <person name="Segarra C."/>
            <person name="Singh R.S."/>
            <person name="Sirot L."/>
            <person name="Sirota M."/>
            <person name="Sisneros N.B."/>
            <person name="Smith C.D."/>
            <person name="Smith T.F."/>
            <person name="Spieth J."/>
            <person name="Stage D.E."/>
            <person name="Stark A."/>
            <person name="Stephan W."/>
            <person name="Strausberg R.L."/>
            <person name="Strempel S."/>
            <person name="Sturgill D."/>
            <person name="Sutton G."/>
            <person name="Sutton G.G."/>
            <person name="Tao W."/>
            <person name="Teichmann S."/>
            <person name="Tobari Y.N."/>
            <person name="Tomimura Y."/>
            <person name="Tsolas J.M."/>
            <person name="Valente V.L."/>
            <person name="Venter E."/>
            <person name="Venter J.C."/>
            <person name="Vicario S."/>
            <person name="Vieira F.G."/>
            <person name="Vilella A.J."/>
            <person name="Villasante A."/>
            <person name="Walenz B."/>
            <person name="Wang J."/>
            <person name="Wasserman M."/>
            <person name="Watts T."/>
            <person name="Wilson D."/>
            <person name="Wilson R.K."/>
            <person name="Wing R.A."/>
            <person name="Wolfner M.F."/>
            <person name="Wong A."/>
            <person name="Wong G.K."/>
            <person name="Wu C.I."/>
            <person name="Wu G."/>
            <person name="Yamamoto D."/>
            <person name="Yang H.P."/>
            <person name="Yang S.P."/>
            <person name="Yorke J.A."/>
            <person name="Yoshida K."/>
            <person name="Zdobnov E."/>
            <person name="Zhang P."/>
            <person name="Zhang Y."/>
            <person name="Zimin A.V."/>
            <person name="Baldwin J."/>
            <person name="Abdouelleil A."/>
            <person name="Abdulkadir J."/>
            <person name="Abebe A."/>
            <person name="Abera B."/>
            <person name="Abreu J."/>
            <person name="Acer S.C."/>
            <person name="Aftuck L."/>
            <person name="Alexander A."/>
            <person name="An P."/>
            <person name="Anderson E."/>
            <person name="Anderson S."/>
            <person name="Arachi H."/>
            <person name="Azer M."/>
            <person name="Bachantsang P."/>
            <person name="Barry A."/>
            <person name="Bayul T."/>
            <person name="Berlin A."/>
            <person name="Bessette D."/>
            <person name="Bloom T."/>
            <person name="Blye J."/>
            <person name="Boguslavskiy L."/>
            <person name="Bonnet C."/>
            <person name="Boukhgalter B."/>
            <person name="Bourzgui I."/>
            <person name="Brown A."/>
            <person name="Cahill P."/>
            <person name="Channer S."/>
            <person name="Cheshatsang Y."/>
            <person name="Chuda L."/>
            <person name="Citroen M."/>
            <person name="Collymore A."/>
            <person name="Cooke P."/>
            <person name="Costello M."/>
            <person name="D'Aco K."/>
            <person name="Daza R."/>
            <person name="De Haan G."/>
            <person name="DeGray S."/>
            <person name="DeMaso C."/>
            <person name="Dhargay N."/>
            <person name="Dooley K."/>
            <person name="Dooley E."/>
            <person name="Doricent M."/>
            <person name="Dorje P."/>
            <person name="Dorjee K."/>
            <person name="Dupes A."/>
            <person name="Elong R."/>
            <person name="Falk J."/>
            <person name="Farina A."/>
            <person name="Faro S."/>
            <person name="Ferguson D."/>
            <person name="Fisher S."/>
            <person name="Foley C.D."/>
            <person name="Franke A."/>
            <person name="Friedrich D."/>
            <person name="Gadbois L."/>
            <person name="Gearin G."/>
            <person name="Gearin C.R."/>
            <person name="Giannoukos G."/>
            <person name="Goode T."/>
            <person name="Graham J."/>
            <person name="Grandbois E."/>
            <person name="Grewal S."/>
            <person name="Gyaltsen K."/>
            <person name="Hafez N."/>
            <person name="Hagos B."/>
            <person name="Hall J."/>
            <person name="Henson C."/>
            <person name="Hollinger A."/>
            <person name="Honan T."/>
            <person name="Huard M.D."/>
            <person name="Hughes L."/>
            <person name="Hurhula B."/>
            <person name="Husby M.E."/>
            <person name="Kamat A."/>
            <person name="Kanga B."/>
            <person name="Kashin S."/>
            <person name="Khazanovich D."/>
            <person name="Kisner P."/>
            <person name="Lance K."/>
            <person name="Lara M."/>
            <person name="Lee W."/>
            <person name="Lennon N."/>
            <person name="Letendre F."/>
            <person name="LeVine R."/>
            <person name="Lipovsky A."/>
            <person name="Liu X."/>
            <person name="Liu J."/>
            <person name="Liu S."/>
            <person name="Lokyitsang T."/>
            <person name="Lokyitsang Y."/>
            <person name="Lubonja R."/>
            <person name="Lui A."/>
            <person name="MacDonald P."/>
            <person name="Magnisalis V."/>
            <person name="Maru K."/>
            <person name="Matthews C."/>
            <person name="McCusker W."/>
            <person name="McDonough S."/>
            <person name="Mehta T."/>
            <person name="Meldrim J."/>
            <person name="Meneus L."/>
            <person name="Mihai O."/>
            <person name="Mihalev A."/>
            <person name="Mihova T."/>
            <person name="Mittelman R."/>
            <person name="Mlenga V."/>
            <person name="Montmayeur A."/>
            <person name="Mulrain L."/>
            <person name="Navidi A."/>
            <person name="Naylor J."/>
            <person name="Negash T."/>
            <person name="Nguyen T."/>
            <person name="Nguyen N."/>
            <person name="Nicol R."/>
            <person name="Norbu C."/>
            <person name="Norbu N."/>
            <person name="Novod N."/>
            <person name="O'Neill B."/>
            <person name="Osman S."/>
            <person name="Markiewicz E."/>
            <person name="Oyono O.L."/>
            <person name="Patti C."/>
            <person name="Phunkhang P."/>
            <person name="Pierre F."/>
            <person name="Priest M."/>
            <person name="Raghuraman S."/>
            <person name="Rege F."/>
            <person name="Reyes R."/>
            <person name="Rise C."/>
            <person name="Rogov P."/>
            <person name="Ross K."/>
            <person name="Ryan E."/>
            <person name="Settipalli S."/>
            <person name="Shea T."/>
            <person name="Sherpa N."/>
            <person name="Shi L."/>
            <person name="Shih D."/>
            <person name="Sparrow T."/>
            <person name="Spaulding J."/>
            <person name="Stalker J."/>
            <person name="Stange-Thomann N."/>
            <person name="Stavropoulos S."/>
            <person name="Stone C."/>
            <person name="Strader C."/>
            <person name="Tesfaye S."/>
            <person name="Thomson T."/>
            <person name="Thoulutsang Y."/>
            <person name="Thoulutsang D."/>
            <person name="Topham K."/>
            <person name="Topping I."/>
            <person name="Tsamla T."/>
            <person name="Vassiliev H."/>
            <person name="Vo A."/>
            <person name="Wangchuk T."/>
            <person name="Wangdi T."/>
            <person name="Weiand M."/>
            <person name="Wilkinson J."/>
            <person name="Wilson A."/>
            <person name="Yadav S."/>
            <person name="Young G."/>
            <person name="Yu Q."/>
            <person name="Zembek L."/>
            <person name="Zhong D."/>
            <person name="Zimmer A."/>
            <person name="Zwirko Z."/>
            <person name="Jaffe D.B."/>
            <person name="Alvarez P."/>
            <person name="Brockman W."/>
            <person name="Butler J."/>
            <person name="Chin C."/>
            <person name="Gnerre S."/>
            <person name="Grabherr M."/>
            <person name="Kleber M."/>
            <person name="Mauceli E."/>
            <person name="MacCallum I."/>
        </authorList>
    </citation>
    <scope>NUCLEOTIDE SEQUENCE [LARGE SCALE GENOMIC DNA]</scope>
    <source>
        <strain evidence="12">Tucson 14030-0811.24</strain>
    </source>
</reference>
<evidence type="ECO:0000256" key="6">
    <source>
        <dbReference type="ARBA" id="ARBA00023136"/>
    </source>
</evidence>
<evidence type="ECO:0000256" key="2">
    <source>
        <dbReference type="ARBA" id="ARBA00022622"/>
    </source>
</evidence>
<dbReference type="eggNOG" id="ENOG502T3WM">
    <property type="taxonomic scope" value="Eukaryota"/>
</dbReference>
<evidence type="ECO:0000256" key="10">
    <source>
        <dbReference type="SAM" id="SignalP"/>
    </source>
</evidence>
<organism evidence="11 12">
    <name type="scientific">Drosophila willistoni</name>
    <name type="common">Fruit fly</name>
    <dbReference type="NCBI Taxonomy" id="7260"/>
    <lineage>
        <taxon>Eukaryota</taxon>
        <taxon>Metazoa</taxon>
        <taxon>Ecdysozoa</taxon>
        <taxon>Arthropoda</taxon>
        <taxon>Hexapoda</taxon>
        <taxon>Insecta</taxon>
        <taxon>Pterygota</taxon>
        <taxon>Neoptera</taxon>
        <taxon>Endopterygota</taxon>
        <taxon>Diptera</taxon>
        <taxon>Brachycera</taxon>
        <taxon>Muscomorpha</taxon>
        <taxon>Ephydroidea</taxon>
        <taxon>Drosophilidae</taxon>
        <taxon>Drosophila</taxon>
        <taxon>Sophophora</taxon>
    </lineage>
</organism>
<dbReference type="PROSITE" id="PS51257">
    <property type="entry name" value="PROKAR_LIPOPROTEIN"/>
    <property type="match status" value="1"/>
</dbReference>
<evidence type="ECO:0000256" key="7">
    <source>
        <dbReference type="ARBA" id="ARBA00023180"/>
    </source>
</evidence>
<evidence type="ECO:0000256" key="3">
    <source>
        <dbReference type="ARBA" id="ARBA00022692"/>
    </source>
</evidence>
<keyword evidence="5" id="KW-1133">Transmembrane helix</keyword>
<evidence type="ECO:0000256" key="9">
    <source>
        <dbReference type="SAM" id="MobiDB-lite"/>
    </source>
</evidence>